<comment type="subcellular location">
    <subcellularLocation>
        <location evidence="1">Nucleus</location>
    </subcellularLocation>
</comment>
<evidence type="ECO:0000313" key="5">
    <source>
        <dbReference type="EMBL" id="PKA56815.1"/>
    </source>
</evidence>
<dbReference type="OrthoDB" id="2156856at2759"/>
<gene>
    <name evidence="5" type="ORF">AXF42_Ash002118</name>
</gene>
<evidence type="ECO:0000256" key="4">
    <source>
        <dbReference type="SAM" id="MobiDB-lite"/>
    </source>
</evidence>
<evidence type="ECO:0000256" key="3">
    <source>
        <dbReference type="ARBA" id="ARBA00038401"/>
    </source>
</evidence>
<feature type="region of interest" description="Disordered" evidence="4">
    <location>
        <begin position="1"/>
        <end position="45"/>
    </location>
</feature>
<dbReference type="Gene3D" id="1.25.10.10">
    <property type="entry name" value="Leucine-rich Repeat Variant"/>
    <property type="match status" value="1"/>
</dbReference>
<comment type="similarity">
    <text evidence="3">Belongs to the SAAL1 family.</text>
</comment>
<dbReference type="PANTHER" id="PTHR23424">
    <property type="entry name" value="SERUM AMYLOID A"/>
    <property type="match status" value="1"/>
</dbReference>
<protein>
    <recommendedName>
        <fullName evidence="7">Protein saal1</fullName>
    </recommendedName>
</protein>
<dbReference type="SUPFAM" id="SSF48371">
    <property type="entry name" value="ARM repeat"/>
    <property type="match status" value="1"/>
</dbReference>
<dbReference type="GO" id="GO:0005634">
    <property type="term" value="C:nucleus"/>
    <property type="evidence" value="ECO:0007669"/>
    <property type="project" value="UniProtKB-SubCell"/>
</dbReference>
<dbReference type="InterPro" id="IPR052464">
    <property type="entry name" value="Synovial_Prolif_Regulator"/>
</dbReference>
<dbReference type="EMBL" id="KZ451969">
    <property type="protein sequence ID" value="PKA56815.1"/>
    <property type="molecule type" value="Genomic_DNA"/>
</dbReference>
<accession>A0A2I0AMV7</accession>
<dbReference type="InterPro" id="IPR011989">
    <property type="entry name" value="ARM-like"/>
</dbReference>
<evidence type="ECO:0000256" key="1">
    <source>
        <dbReference type="ARBA" id="ARBA00004123"/>
    </source>
</evidence>
<evidence type="ECO:0008006" key="7">
    <source>
        <dbReference type="Google" id="ProtNLM"/>
    </source>
</evidence>
<organism evidence="5 6">
    <name type="scientific">Apostasia shenzhenica</name>
    <dbReference type="NCBI Taxonomy" id="1088818"/>
    <lineage>
        <taxon>Eukaryota</taxon>
        <taxon>Viridiplantae</taxon>
        <taxon>Streptophyta</taxon>
        <taxon>Embryophyta</taxon>
        <taxon>Tracheophyta</taxon>
        <taxon>Spermatophyta</taxon>
        <taxon>Magnoliopsida</taxon>
        <taxon>Liliopsida</taxon>
        <taxon>Asparagales</taxon>
        <taxon>Orchidaceae</taxon>
        <taxon>Apostasioideae</taxon>
        <taxon>Apostasia</taxon>
    </lineage>
</organism>
<keyword evidence="6" id="KW-1185">Reference proteome</keyword>
<dbReference type="Proteomes" id="UP000236161">
    <property type="component" value="Unassembled WGS sequence"/>
</dbReference>
<reference evidence="5 6" key="1">
    <citation type="journal article" date="2017" name="Nature">
        <title>The Apostasia genome and the evolution of orchids.</title>
        <authorList>
            <person name="Zhang G.Q."/>
            <person name="Liu K.W."/>
            <person name="Li Z."/>
            <person name="Lohaus R."/>
            <person name="Hsiao Y.Y."/>
            <person name="Niu S.C."/>
            <person name="Wang J.Y."/>
            <person name="Lin Y.C."/>
            <person name="Xu Q."/>
            <person name="Chen L.J."/>
            <person name="Yoshida K."/>
            <person name="Fujiwara S."/>
            <person name="Wang Z.W."/>
            <person name="Zhang Y.Q."/>
            <person name="Mitsuda N."/>
            <person name="Wang M."/>
            <person name="Liu G.H."/>
            <person name="Pecoraro L."/>
            <person name="Huang H.X."/>
            <person name="Xiao X.J."/>
            <person name="Lin M."/>
            <person name="Wu X.Y."/>
            <person name="Wu W.L."/>
            <person name="Chen Y.Y."/>
            <person name="Chang S.B."/>
            <person name="Sakamoto S."/>
            <person name="Ohme-Takagi M."/>
            <person name="Yagi M."/>
            <person name="Zeng S.J."/>
            <person name="Shen C.Y."/>
            <person name="Yeh C.M."/>
            <person name="Luo Y.B."/>
            <person name="Tsai W.C."/>
            <person name="Van de Peer Y."/>
            <person name="Liu Z.J."/>
        </authorList>
    </citation>
    <scope>NUCLEOTIDE SEQUENCE [LARGE SCALE GENOMIC DNA]</scope>
    <source>
        <strain evidence="6">cv. Shenzhen</strain>
        <tissue evidence="5">Stem</tissue>
    </source>
</reference>
<evidence type="ECO:0000256" key="2">
    <source>
        <dbReference type="ARBA" id="ARBA00023242"/>
    </source>
</evidence>
<evidence type="ECO:0000313" key="6">
    <source>
        <dbReference type="Proteomes" id="UP000236161"/>
    </source>
</evidence>
<name>A0A2I0AMV7_9ASPA</name>
<dbReference type="InterPro" id="IPR016024">
    <property type="entry name" value="ARM-type_fold"/>
</dbReference>
<dbReference type="AlphaFoldDB" id="A0A2I0AMV7"/>
<proteinExistence type="inferred from homology"/>
<keyword evidence="2" id="KW-0539">Nucleus</keyword>
<dbReference type="PANTHER" id="PTHR23424:SF23">
    <property type="entry name" value="PROTEIN SAAL1"/>
    <property type="match status" value="1"/>
</dbReference>
<feature type="compositionally biased region" description="Acidic residues" evidence="4">
    <location>
        <begin position="1"/>
        <end position="10"/>
    </location>
</feature>
<sequence length="550" mass="60517">MASGESEEVEERFHEGAAGGWAAEDDEEKAPTHLPLAPSSELPDTTTIDPSYIISLIRNLLPNNARTPILSRNVDGSLDTVETSELCPAEAMKKPLALDNEAENNPVSRNISNDSFKGSGLQECLCTSSLHNDTELDSNMEGRSSRAGDGWEKTENAWEEFGCVVWDLSASKTHAEFMVDNYLLDVLLASLRASQSPRVTEICLGILGNLACHDASSSAILSKDGLVETIIDQVFLNDSTCLYELFRLLSATFQDKGSTCWAKALLPELVCQRVIWIVENTLNTMLLEKCVEFLLTIINNPEVAVVLLQPLIRLGLPTVVVDLLACQMENLEDESKPERMTVLELILSLVEALSSLDCSFEVIFPDENLCHSVCRVIKKLGKFEFSKSCVSAIVTIANILVDSQDLALQLSQDYEFIEALVNTFPIVSDDIQARNALWSILARLLVRVPKKDVSILATNHLVSIFLEKSNLLKEDLAGHPLEDSVENPINSTTLSAIVTTLERILYITEEWLSGKRENSEGGIASVADVEVKAEILLHCCKKYSSLLSTT</sequence>